<evidence type="ECO:0000256" key="1">
    <source>
        <dbReference type="ARBA" id="ARBA00010062"/>
    </source>
</evidence>
<comment type="caution">
    <text evidence="6">The sequence shown here is derived from an EMBL/GenBank/DDBJ whole genome shotgun (WGS) entry which is preliminary data.</text>
</comment>
<dbReference type="Proteomes" id="UP001142291">
    <property type="component" value="Unassembled WGS sequence"/>
</dbReference>
<evidence type="ECO:0000313" key="7">
    <source>
        <dbReference type="Proteomes" id="UP001142291"/>
    </source>
</evidence>
<dbReference type="EMBL" id="BSER01000002">
    <property type="protein sequence ID" value="GLJ94360.1"/>
    <property type="molecule type" value="Genomic_DNA"/>
</dbReference>
<reference evidence="6" key="2">
    <citation type="submission" date="2023-01" db="EMBL/GenBank/DDBJ databases">
        <authorList>
            <person name="Sun Q."/>
            <person name="Evtushenko L."/>
        </authorList>
    </citation>
    <scope>NUCLEOTIDE SEQUENCE</scope>
    <source>
        <strain evidence="6">VKM Ac-1940</strain>
    </source>
</reference>
<dbReference type="InterPro" id="IPR028082">
    <property type="entry name" value="Peripla_BP_I"/>
</dbReference>
<dbReference type="InterPro" id="IPR051010">
    <property type="entry name" value="BCAA_transport"/>
</dbReference>
<dbReference type="PROSITE" id="PS51257">
    <property type="entry name" value="PROKAR_LIPOPROTEIN"/>
    <property type="match status" value="1"/>
</dbReference>
<name>A0A9W6HKJ9_9MICO</name>
<keyword evidence="2 4" id="KW-0732">Signal</keyword>
<dbReference type="Pfam" id="PF13458">
    <property type="entry name" value="Peripla_BP_6"/>
    <property type="match status" value="1"/>
</dbReference>
<dbReference type="PANTHER" id="PTHR30483:SF6">
    <property type="entry name" value="PERIPLASMIC BINDING PROTEIN OF ABC TRANSPORTER FOR NATURAL AMINO ACIDS"/>
    <property type="match status" value="1"/>
</dbReference>
<organism evidence="6 7">
    <name type="scientific">Microbacterium dextranolyticum</name>
    <dbReference type="NCBI Taxonomy" id="36806"/>
    <lineage>
        <taxon>Bacteria</taxon>
        <taxon>Bacillati</taxon>
        <taxon>Actinomycetota</taxon>
        <taxon>Actinomycetes</taxon>
        <taxon>Micrococcales</taxon>
        <taxon>Microbacteriaceae</taxon>
        <taxon>Microbacterium</taxon>
    </lineage>
</organism>
<evidence type="ECO:0000256" key="4">
    <source>
        <dbReference type="SAM" id="SignalP"/>
    </source>
</evidence>
<dbReference type="SUPFAM" id="SSF53822">
    <property type="entry name" value="Periplasmic binding protein-like I"/>
    <property type="match status" value="1"/>
</dbReference>
<dbReference type="PANTHER" id="PTHR30483">
    <property type="entry name" value="LEUCINE-SPECIFIC-BINDING PROTEIN"/>
    <property type="match status" value="1"/>
</dbReference>
<dbReference type="AlphaFoldDB" id="A0A9W6HKJ9"/>
<dbReference type="RefSeq" id="WP_204962869.1">
    <property type="nucleotide sequence ID" value="NZ_BAAAUR010000008.1"/>
</dbReference>
<comment type="similarity">
    <text evidence="1">Belongs to the leucine-binding protein family.</text>
</comment>
<evidence type="ECO:0000256" key="2">
    <source>
        <dbReference type="ARBA" id="ARBA00022729"/>
    </source>
</evidence>
<feature type="signal peptide" evidence="4">
    <location>
        <begin position="1"/>
        <end position="23"/>
    </location>
</feature>
<evidence type="ECO:0000313" key="6">
    <source>
        <dbReference type="EMBL" id="GLJ94360.1"/>
    </source>
</evidence>
<protein>
    <submittedName>
        <fullName evidence="6">Amino acid ABC transporter substrate-binding protein</fullName>
    </submittedName>
</protein>
<feature type="chain" id="PRO_5040881418" evidence="4">
    <location>
        <begin position="24"/>
        <end position="446"/>
    </location>
</feature>
<proteinExistence type="inferred from homology"/>
<feature type="domain" description="Leucine-binding protein" evidence="5">
    <location>
        <begin position="62"/>
        <end position="378"/>
    </location>
</feature>
<sequence length="446" mass="45010">MVHRNKALVAVIALAGAASLALAGCSSSGGGGSTSAPTSTATGSSAADPAAACKPGTPATGPLTVATILPQTGSLAYLNPPAEAGYGLAVEDINAAGGVLDQPVKVGPITDSGASSDLSVSTSSAAQIASSDAQVVLGAESSSVSLNFVDTIVSKCKVQISPANTATKLSGYSSYYFRTAPPDTVQGSALGNLVVGDGVQKVAFIVFNDAYGTGLRDVVEDTVTKAGGEVVYGGKGKGQEFAPGQKTFSSEVSAALAAKPDAIVILAFDETKQIVPELKAQGFDLSKTYLVDGNTADYGKDFEAGTMTGAQGTIPGAQPDPEFKQRLVDFYKKTANADLKDFSYAPESYDAIVLSALAAEKGKGTDGPTIQANLAAVSGVGNGEKCSDYAACLALLKSGKDITYTGKAGIGPFNSQNDPSSAYIGIYKFDQNNAPVFQKSIQGSVG</sequence>
<keyword evidence="7" id="KW-1185">Reference proteome</keyword>
<accession>A0A9W6HKJ9</accession>
<reference evidence="6" key="1">
    <citation type="journal article" date="2014" name="Int. J. Syst. Evol. Microbiol.">
        <title>Complete genome sequence of Corynebacterium casei LMG S-19264T (=DSM 44701T), isolated from a smear-ripened cheese.</title>
        <authorList>
            <consortium name="US DOE Joint Genome Institute (JGI-PGF)"/>
            <person name="Walter F."/>
            <person name="Albersmeier A."/>
            <person name="Kalinowski J."/>
            <person name="Ruckert C."/>
        </authorList>
    </citation>
    <scope>NUCLEOTIDE SEQUENCE</scope>
    <source>
        <strain evidence="6">VKM Ac-1940</strain>
    </source>
</reference>
<dbReference type="Gene3D" id="3.40.50.2300">
    <property type="match status" value="2"/>
</dbReference>
<evidence type="ECO:0000259" key="5">
    <source>
        <dbReference type="Pfam" id="PF13458"/>
    </source>
</evidence>
<feature type="region of interest" description="Disordered" evidence="3">
    <location>
        <begin position="31"/>
        <end position="55"/>
    </location>
</feature>
<dbReference type="InterPro" id="IPR028081">
    <property type="entry name" value="Leu-bd"/>
</dbReference>
<gene>
    <name evidence="6" type="ORF">GCM10017591_04210</name>
</gene>
<evidence type="ECO:0000256" key="3">
    <source>
        <dbReference type="SAM" id="MobiDB-lite"/>
    </source>
</evidence>
<feature type="compositionally biased region" description="Low complexity" evidence="3">
    <location>
        <begin position="34"/>
        <end position="52"/>
    </location>
</feature>